<dbReference type="EMBL" id="JAGMUV010000025">
    <property type="protein sequence ID" value="KAH7120520.1"/>
    <property type="molecule type" value="Genomic_DNA"/>
</dbReference>
<proteinExistence type="predicted"/>
<protein>
    <recommendedName>
        <fullName evidence="2">DUF7514 domain-containing protein</fullName>
    </recommendedName>
</protein>
<dbReference type="OrthoDB" id="5422007at2759"/>
<evidence type="ECO:0000256" key="1">
    <source>
        <dbReference type="SAM" id="MobiDB-lite"/>
    </source>
</evidence>
<keyword evidence="4" id="KW-1185">Reference proteome</keyword>
<organism evidence="3 4">
    <name type="scientific">Dactylonectria macrodidyma</name>
    <dbReference type="NCBI Taxonomy" id="307937"/>
    <lineage>
        <taxon>Eukaryota</taxon>
        <taxon>Fungi</taxon>
        <taxon>Dikarya</taxon>
        <taxon>Ascomycota</taxon>
        <taxon>Pezizomycotina</taxon>
        <taxon>Sordariomycetes</taxon>
        <taxon>Hypocreomycetidae</taxon>
        <taxon>Hypocreales</taxon>
        <taxon>Nectriaceae</taxon>
        <taxon>Dactylonectria</taxon>
    </lineage>
</organism>
<feature type="compositionally biased region" description="Low complexity" evidence="1">
    <location>
        <begin position="74"/>
        <end position="90"/>
    </location>
</feature>
<evidence type="ECO:0000313" key="3">
    <source>
        <dbReference type="EMBL" id="KAH7120520.1"/>
    </source>
</evidence>
<sequence length="416" mass="44390">MSLRDAYRTLRDACQQARDSSQRARSTAYPQSSGTWPAGPGHYWAAGMEQHYNPCPQNAPQSPDYQSAGAGRQSGRSFPSSSSTPPSGAPQNPQAGAALSHSAGFWSDLVIPTYAPSPRAERWQASPSLELLVDVVYRWAEAAVAPCNEGGLSPQKVGMLLSMGEYADEHNICSALPDAMCEQGASRISFGNRWMKENLINQYMMRFYDLYGLSYNLPTVTPQPRSFFDSLSCSLATPRPLLTREGHLRFLLIGILVDPDTNFVNINKLLSKMPPLRHPQTGGTLPPSIPRRAFPATEDPAMKQYVEGIKQQMATMALTGAAANLQQGYNALGIAGGMHGHVPQPPSALQQMQQGSGDGYAGQGGQASIMNMYSNANLQQSQAALGLAGSLHGGGPGFTPTGTGIQYGGGWIGAGI</sequence>
<feature type="compositionally biased region" description="Basic and acidic residues" evidence="1">
    <location>
        <begin position="1"/>
        <end position="11"/>
    </location>
</feature>
<feature type="compositionally biased region" description="Polar residues" evidence="1">
    <location>
        <begin position="17"/>
        <end position="35"/>
    </location>
</feature>
<evidence type="ECO:0000259" key="2">
    <source>
        <dbReference type="Pfam" id="PF24355"/>
    </source>
</evidence>
<dbReference type="InterPro" id="IPR055936">
    <property type="entry name" value="DUF7514"/>
</dbReference>
<comment type="caution">
    <text evidence="3">The sequence shown here is derived from an EMBL/GenBank/DDBJ whole genome shotgun (WGS) entry which is preliminary data.</text>
</comment>
<feature type="region of interest" description="Disordered" evidence="1">
    <location>
        <begin position="1"/>
        <end position="42"/>
    </location>
</feature>
<gene>
    <name evidence="3" type="ORF">EDB81DRAFT_914172</name>
</gene>
<feature type="compositionally biased region" description="Polar residues" evidence="1">
    <location>
        <begin position="55"/>
        <end position="65"/>
    </location>
</feature>
<accession>A0A9P9DJA8</accession>
<feature type="domain" description="DUF7514" evidence="2">
    <location>
        <begin position="122"/>
        <end position="307"/>
    </location>
</feature>
<reference evidence="3" key="1">
    <citation type="journal article" date="2021" name="Nat. Commun.">
        <title>Genetic determinants of endophytism in the Arabidopsis root mycobiome.</title>
        <authorList>
            <person name="Mesny F."/>
            <person name="Miyauchi S."/>
            <person name="Thiergart T."/>
            <person name="Pickel B."/>
            <person name="Atanasova L."/>
            <person name="Karlsson M."/>
            <person name="Huettel B."/>
            <person name="Barry K.W."/>
            <person name="Haridas S."/>
            <person name="Chen C."/>
            <person name="Bauer D."/>
            <person name="Andreopoulos W."/>
            <person name="Pangilinan J."/>
            <person name="LaButti K."/>
            <person name="Riley R."/>
            <person name="Lipzen A."/>
            <person name="Clum A."/>
            <person name="Drula E."/>
            <person name="Henrissat B."/>
            <person name="Kohler A."/>
            <person name="Grigoriev I.V."/>
            <person name="Martin F.M."/>
            <person name="Hacquard S."/>
        </authorList>
    </citation>
    <scope>NUCLEOTIDE SEQUENCE</scope>
    <source>
        <strain evidence="3">MPI-CAGE-AT-0147</strain>
    </source>
</reference>
<dbReference type="AlphaFoldDB" id="A0A9P9DJA8"/>
<name>A0A9P9DJA8_9HYPO</name>
<dbReference type="Pfam" id="PF24355">
    <property type="entry name" value="DUF7514"/>
    <property type="match status" value="1"/>
</dbReference>
<feature type="region of interest" description="Disordered" evidence="1">
    <location>
        <begin position="54"/>
        <end position="98"/>
    </location>
</feature>
<dbReference type="Proteomes" id="UP000738349">
    <property type="component" value="Unassembled WGS sequence"/>
</dbReference>
<evidence type="ECO:0000313" key="4">
    <source>
        <dbReference type="Proteomes" id="UP000738349"/>
    </source>
</evidence>